<dbReference type="InterPro" id="IPR000515">
    <property type="entry name" value="MetI-like"/>
</dbReference>
<accession>A0A251XTS1</accession>
<feature type="transmembrane region" description="Helical" evidence="7">
    <location>
        <begin position="162"/>
        <end position="179"/>
    </location>
</feature>
<keyword evidence="6 7" id="KW-0472">Membrane</keyword>
<proteinExistence type="inferred from homology"/>
<evidence type="ECO:0000256" key="1">
    <source>
        <dbReference type="ARBA" id="ARBA00004651"/>
    </source>
</evidence>
<dbReference type="AlphaFoldDB" id="A0A251XTS1"/>
<gene>
    <name evidence="9" type="primary">gsiD_4</name>
    <name evidence="9" type="ORF">CMsap09_08575</name>
</gene>
<comment type="caution">
    <text evidence="9">The sequence shown here is derived from an EMBL/GenBank/DDBJ whole genome shotgun (WGS) entry which is preliminary data.</text>
</comment>
<keyword evidence="3" id="KW-1003">Cell membrane</keyword>
<feature type="transmembrane region" description="Helical" evidence="7">
    <location>
        <begin position="36"/>
        <end position="58"/>
    </location>
</feature>
<evidence type="ECO:0000256" key="6">
    <source>
        <dbReference type="ARBA" id="ARBA00023136"/>
    </source>
</evidence>
<dbReference type="PANTHER" id="PTHR43386:SF1">
    <property type="entry name" value="D,D-DIPEPTIDE TRANSPORT SYSTEM PERMEASE PROTEIN DDPC-RELATED"/>
    <property type="match status" value="1"/>
</dbReference>
<sequence length="299" mass="32116">MSTGITTPTAVLAGFQARRRSRRGSRALQPWYRNGPLVAGGIITGALVLVAILAPVIAPYDPIVQDLPNALQSPSAEHWLGTDKYGRDVLSRLIWGARVDLRVGFLAVLLPFVFGTVVGAISGYFGGILDTVVMRIVDVFFAFPFYVMVIVLVFVFGAGEQSIYLAIAAVSWVSYAKIVRGEVLVAKKQDYVVAARLGGMSHGRVLVRHIGPNVLSQAIIYGMSDIVMDIMAIVTLGYLGLGIAPPTAEWGSMIVDGQEFITTQWQQATIPGLVVVVTSLGLSLLGDGLSDMLSPERRK</sequence>
<reference evidence="9 10" key="1">
    <citation type="submission" date="2016-08" db="EMBL/GenBank/DDBJ databases">
        <title>Genome sequence of Clavibacter michiganensis spp. strain CASJ009.</title>
        <authorList>
            <person name="Thapa S.P."/>
            <person name="Coaker G."/>
        </authorList>
    </citation>
    <scope>NUCLEOTIDE SEQUENCE [LARGE SCALE GENOMIC DNA]</scope>
    <source>
        <strain evidence="9">CASJ009</strain>
    </source>
</reference>
<protein>
    <submittedName>
        <fullName evidence="9">Glutathione transport system permease protein GsiD</fullName>
    </submittedName>
</protein>
<keyword evidence="5 7" id="KW-1133">Transmembrane helix</keyword>
<evidence type="ECO:0000313" key="9">
    <source>
        <dbReference type="EMBL" id="OUE08984.1"/>
    </source>
</evidence>
<comment type="similarity">
    <text evidence="7">Belongs to the binding-protein-dependent transport system permease family.</text>
</comment>
<organism evidence="9 10">
    <name type="scientific">Clavibacter michiganensis</name>
    <dbReference type="NCBI Taxonomy" id="28447"/>
    <lineage>
        <taxon>Bacteria</taxon>
        <taxon>Bacillati</taxon>
        <taxon>Actinomycetota</taxon>
        <taxon>Actinomycetes</taxon>
        <taxon>Micrococcales</taxon>
        <taxon>Microbacteriaceae</taxon>
        <taxon>Clavibacter</taxon>
    </lineage>
</organism>
<evidence type="ECO:0000259" key="8">
    <source>
        <dbReference type="PROSITE" id="PS50928"/>
    </source>
</evidence>
<dbReference type="SUPFAM" id="SSF161098">
    <property type="entry name" value="MetI-like"/>
    <property type="match status" value="1"/>
</dbReference>
<dbReference type="GO" id="GO:0005886">
    <property type="term" value="C:plasma membrane"/>
    <property type="evidence" value="ECO:0007669"/>
    <property type="project" value="UniProtKB-SubCell"/>
</dbReference>
<dbReference type="EMBL" id="MDHJ01000001">
    <property type="protein sequence ID" value="OUE08984.1"/>
    <property type="molecule type" value="Genomic_DNA"/>
</dbReference>
<dbReference type="Pfam" id="PF00528">
    <property type="entry name" value="BPD_transp_1"/>
    <property type="match status" value="1"/>
</dbReference>
<name>A0A251XTS1_9MICO</name>
<dbReference type="PROSITE" id="PS50928">
    <property type="entry name" value="ABC_TM1"/>
    <property type="match status" value="1"/>
</dbReference>
<evidence type="ECO:0000256" key="3">
    <source>
        <dbReference type="ARBA" id="ARBA00022475"/>
    </source>
</evidence>
<evidence type="ECO:0000256" key="4">
    <source>
        <dbReference type="ARBA" id="ARBA00022692"/>
    </source>
</evidence>
<dbReference type="Gene3D" id="1.10.3720.10">
    <property type="entry name" value="MetI-like"/>
    <property type="match status" value="1"/>
</dbReference>
<dbReference type="InterPro" id="IPR025966">
    <property type="entry name" value="OppC_N"/>
</dbReference>
<feature type="transmembrane region" description="Helical" evidence="7">
    <location>
        <begin position="103"/>
        <end position="125"/>
    </location>
</feature>
<dbReference type="InterPro" id="IPR035906">
    <property type="entry name" value="MetI-like_sf"/>
</dbReference>
<evidence type="ECO:0000256" key="5">
    <source>
        <dbReference type="ARBA" id="ARBA00022989"/>
    </source>
</evidence>
<dbReference type="Pfam" id="PF12911">
    <property type="entry name" value="OppC_N"/>
    <property type="match status" value="1"/>
</dbReference>
<feature type="domain" description="ABC transmembrane type-1" evidence="8">
    <location>
        <begin position="97"/>
        <end position="286"/>
    </location>
</feature>
<dbReference type="Proteomes" id="UP000195106">
    <property type="component" value="Unassembled WGS sequence"/>
</dbReference>
<evidence type="ECO:0000313" key="10">
    <source>
        <dbReference type="Proteomes" id="UP000195106"/>
    </source>
</evidence>
<dbReference type="CDD" id="cd06261">
    <property type="entry name" value="TM_PBP2"/>
    <property type="match status" value="1"/>
</dbReference>
<feature type="transmembrane region" description="Helical" evidence="7">
    <location>
        <begin position="226"/>
        <end position="248"/>
    </location>
</feature>
<evidence type="ECO:0000256" key="7">
    <source>
        <dbReference type="RuleBase" id="RU363032"/>
    </source>
</evidence>
<evidence type="ECO:0000256" key="2">
    <source>
        <dbReference type="ARBA" id="ARBA00022448"/>
    </source>
</evidence>
<feature type="transmembrane region" description="Helical" evidence="7">
    <location>
        <begin position="137"/>
        <end position="156"/>
    </location>
</feature>
<dbReference type="PANTHER" id="PTHR43386">
    <property type="entry name" value="OLIGOPEPTIDE TRANSPORT SYSTEM PERMEASE PROTEIN APPC"/>
    <property type="match status" value="1"/>
</dbReference>
<dbReference type="InterPro" id="IPR050366">
    <property type="entry name" value="BP-dependent_transpt_permease"/>
</dbReference>
<keyword evidence="2 7" id="KW-0813">Transport</keyword>
<keyword evidence="4 7" id="KW-0812">Transmembrane</keyword>
<dbReference type="GO" id="GO:0055085">
    <property type="term" value="P:transmembrane transport"/>
    <property type="evidence" value="ECO:0007669"/>
    <property type="project" value="InterPro"/>
</dbReference>
<comment type="subcellular location">
    <subcellularLocation>
        <location evidence="1 7">Cell membrane</location>
        <topology evidence="1 7">Multi-pass membrane protein</topology>
    </subcellularLocation>
</comment>
<feature type="transmembrane region" description="Helical" evidence="7">
    <location>
        <begin position="268"/>
        <end position="289"/>
    </location>
</feature>